<dbReference type="EMBL" id="KK583193">
    <property type="protein sequence ID" value="KDO33096.1"/>
    <property type="molecule type" value="Genomic_DNA"/>
</dbReference>
<dbReference type="GeneID" id="24124486"/>
<keyword evidence="1" id="KW-0812">Transmembrane</keyword>
<feature type="transmembrane region" description="Helical" evidence="1">
    <location>
        <begin position="194"/>
        <end position="218"/>
    </location>
</feature>
<dbReference type="PANTHER" id="PTHR46586:SF3">
    <property type="entry name" value="ANKYRIN REPEAT-CONTAINING PROTEIN"/>
    <property type="match status" value="1"/>
</dbReference>
<dbReference type="OrthoDB" id="68583at2759"/>
<proteinExistence type="predicted"/>
<sequence>MSAIVAVLTNPSLMQGLTAYQDGVARHLSRICHRYHKQLARWARFQRHDGPAATILASPARFRCYVLFQLIKHGQFEEAHELIDELDGEVFETPENGHAPYLFALDKAAGCGDLALVQFLSKRRLGQCTSTAMDDAAANGYVDVVRYLDEHETAGCSFVGFLLAERNGHADVAEYLKSHRPRDQHRPPHTDSKLLYMVPVVLAPVTVGVSVAVAACTVQ</sequence>
<dbReference type="OMA" id="EHETAGC"/>
<dbReference type="Gene3D" id="1.25.40.20">
    <property type="entry name" value="Ankyrin repeat-containing domain"/>
    <property type="match status" value="1"/>
</dbReference>
<dbReference type="RefSeq" id="XP_012195864.1">
    <property type="nucleotide sequence ID" value="XM_012340474.1"/>
</dbReference>
<dbReference type="VEuPathDB" id="FungiDB:SPRG_01908"/>
<keyword evidence="1" id="KW-1133">Transmembrane helix</keyword>
<dbReference type="AlphaFoldDB" id="A0A067D2X4"/>
<evidence type="ECO:0000256" key="1">
    <source>
        <dbReference type="SAM" id="Phobius"/>
    </source>
</evidence>
<protein>
    <submittedName>
        <fullName evidence="2">Uncharacterized protein</fullName>
    </submittedName>
</protein>
<dbReference type="PANTHER" id="PTHR46586">
    <property type="entry name" value="ANKYRIN REPEAT-CONTAINING PROTEIN"/>
    <property type="match status" value="1"/>
</dbReference>
<dbReference type="KEGG" id="spar:SPRG_01908"/>
<keyword evidence="1" id="KW-0472">Membrane</keyword>
<evidence type="ECO:0000313" key="3">
    <source>
        <dbReference type="Proteomes" id="UP000030745"/>
    </source>
</evidence>
<reference evidence="2 3" key="1">
    <citation type="journal article" date="2013" name="PLoS Genet.">
        <title>Distinctive expansion of potential virulence genes in the genome of the oomycete fish pathogen Saprolegnia parasitica.</title>
        <authorList>
            <person name="Jiang R.H."/>
            <person name="de Bruijn I."/>
            <person name="Haas B.J."/>
            <person name="Belmonte R."/>
            <person name="Lobach L."/>
            <person name="Christie J."/>
            <person name="van den Ackerveken G."/>
            <person name="Bottin A."/>
            <person name="Bulone V."/>
            <person name="Diaz-Moreno S.M."/>
            <person name="Dumas B."/>
            <person name="Fan L."/>
            <person name="Gaulin E."/>
            <person name="Govers F."/>
            <person name="Grenville-Briggs L.J."/>
            <person name="Horner N.R."/>
            <person name="Levin J.Z."/>
            <person name="Mammella M."/>
            <person name="Meijer H.J."/>
            <person name="Morris P."/>
            <person name="Nusbaum C."/>
            <person name="Oome S."/>
            <person name="Phillips A.J."/>
            <person name="van Rooyen D."/>
            <person name="Rzeszutek E."/>
            <person name="Saraiva M."/>
            <person name="Secombes C.J."/>
            <person name="Seidl M.F."/>
            <person name="Snel B."/>
            <person name="Stassen J.H."/>
            <person name="Sykes S."/>
            <person name="Tripathy S."/>
            <person name="van den Berg H."/>
            <person name="Vega-Arreguin J.C."/>
            <person name="Wawra S."/>
            <person name="Young S.K."/>
            <person name="Zeng Q."/>
            <person name="Dieguez-Uribeondo J."/>
            <person name="Russ C."/>
            <person name="Tyler B.M."/>
            <person name="van West P."/>
        </authorList>
    </citation>
    <scope>NUCLEOTIDE SEQUENCE [LARGE SCALE GENOMIC DNA]</scope>
    <source>
        <strain evidence="2 3">CBS 223.65</strain>
    </source>
</reference>
<evidence type="ECO:0000313" key="2">
    <source>
        <dbReference type="EMBL" id="KDO33096.1"/>
    </source>
</evidence>
<name>A0A067D2X4_SAPPC</name>
<keyword evidence="3" id="KW-1185">Reference proteome</keyword>
<organism evidence="2 3">
    <name type="scientific">Saprolegnia parasitica (strain CBS 223.65)</name>
    <dbReference type="NCBI Taxonomy" id="695850"/>
    <lineage>
        <taxon>Eukaryota</taxon>
        <taxon>Sar</taxon>
        <taxon>Stramenopiles</taxon>
        <taxon>Oomycota</taxon>
        <taxon>Saprolegniomycetes</taxon>
        <taxon>Saprolegniales</taxon>
        <taxon>Saprolegniaceae</taxon>
        <taxon>Saprolegnia</taxon>
    </lineage>
</organism>
<dbReference type="InterPro" id="IPR036770">
    <property type="entry name" value="Ankyrin_rpt-contain_sf"/>
</dbReference>
<gene>
    <name evidence="2" type="ORF">SPRG_01908</name>
</gene>
<dbReference type="SUPFAM" id="SSF48403">
    <property type="entry name" value="Ankyrin repeat"/>
    <property type="match status" value="1"/>
</dbReference>
<accession>A0A067D2X4</accession>
<dbReference type="InterPro" id="IPR052050">
    <property type="entry name" value="SecEffector_AnkRepeat"/>
</dbReference>
<dbReference type="Proteomes" id="UP000030745">
    <property type="component" value="Unassembled WGS sequence"/>
</dbReference>